<proteinExistence type="predicted"/>
<reference evidence="2" key="1">
    <citation type="submission" date="2018-03" db="EMBL/GenBank/DDBJ databases">
        <authorList>
            <person name="Rodrigo-Torres L."/>
            <person name="Arahal R. D."/>
            <person name="Lucena T."/>
        </authorList>
    </citation>
    <scope>NUCLEOTIDE SEQUENCE [LARGE SCALE GENOMIC DNA]</scope>
    <source>
        <strain evidence="2">CECT 7615</strain>
    </source>
</reference>
<protein>
    <submittedName>
        <fullName evidence="1">Uncharacterized protein</fullName>
    </submittedName>
</protein>
<dbReference type="EMBL" id="ONZG01000011">
    <property type="protein sequence ID" value="SPJ30404.1"/>
    <property type="molecule type" value="Genomic_DNA"/>
</dbReference>
<sequence length="114" mass="12585">MGRPVHTLQFLFVAVLTVAILLQGLTGIARHLPQFEPELAAQIKDHGHAHDPVADILWSAHGHSHDVADHDHNPVMAILDDMSAPISPRVKETLMTPPLVAWNLRPTLERPPRA</sequence>
<dbReference type="Proteomes" id="UP000244898">
    <property type="component" value="Unassembled WGS sequence"/>
</dbReference>
<gene>
    <name evidence="1" type="ORF">TRM7615_03937</name>
</gene>
<organism evidence="1 2">
    <name type="scientific">Falsiruegeria mediterranea M17</name>
    <dbReference type="NCBI Taxonomy" id="1200281"/>
    <lineage>
        <taxon>Bacteria</taxon>
        <taxon>Pseudomonadati</taxon>
        <taxon>Pseudomonadota</taxon>
        <taxon>Alphaproteobacteria</taxon>
        <taxon>Rhodobacterales</taxon>
        <taxon>Roseobacteraceae</taxon>
        <taxon>Falsiruegeria</taxon>
    </lineage>
</organism>
<evidence type="ECO:0000313" key="2">
    <source>
        <dbReference type="Proteomes" id="UP000244898"/>
    </source>
</evidence>
<dbReference type="RefSeq" id="WP_108790848.1">
    <property type="nucleotide sequence ID" value="NZ_ONZG01000011.1"/>
</dbReference>
<dbReference type="AlphaFoldDB" id="A0A2R8CD91"/>
<name>A0A2R8CD91_9RHOB</name>
<keyword evidence="2" id="KW-1185">Reference proteome</keyword>
<dbReference type="OrthoDB" id="7855809at2"/>
<accession>A0A2R8CD91</accession>
<evidence type="ECO:0000313" key="1">
    <source>
        <dbReference type="EMBL" id="SPJ30404.1"/>
    </source>
</evidence>